<keyword evidence="3" id="KW-1185">Reference proteome</keyword>
<dbReference type="Proteomes" id="UP001307889">
    <property type="component" value="Chromosome 2"/>
</dbReference>
<name>A0ABN7AEZ9_9HEMI</name>
<feature type="region of interest" description="Disordered" evidence="1">
    <location>
        <begin position="33"/>
        <end position="74"/>
    </location>
</feature>
<dbReference type="EMBL" id="AP028910">
    <property type="protein sequence ID" value="BES90819.1"/>
    <property type="molecule type" value="Genomic_DNA"/>
</dbReference>
<evidence type="ECO:0000313" key="2">
    <source>
        <dbReference type="EMBL" id="BES90819.1"/>
    </source>
</evidence>
<reference evidence="2 3" key="1">
    <citation type="submission" date="2023-09" db="EMBL/GenBank/DDBJ databases">
        <title>Nesidiocoris tenuis whole genome shotgun sequence.</title>
        <authorList>
            <person name="Shibata T."/>
            <person name="Shimoda M."/>
            <person name="Kobayashi T."/>
            <person name="Uehara T."/>
        </authorList>
    </citation>
    <scope>NUCLEOTIDE SEQUENCE [LARGE SCALE GENOMIC DNA]</scope>
    <source>
        <strain evidence="2 3">Japan</strain>
    </source>
</reference>
<evidence type="ECO:0000256" key="1">
    <source>
        <dbReference type="SAM" id="MobiDB-lite"/>
    </source>
</evidence>
<proteinExistence type="predicted"/>
<feature type="compositionally biased region" description="Basic and acidic residues" evidence="1">
    <location>
        <begin position="35"/>
        <end position="61"/>
    </location>
</feature>
<gene>
    <name evidence="2" type="ORF">NTJ_03627</name>
</gene>
<evidence type="ECO:0000313" key="3">
    <source>
        <dbReference type="Proteomes" id="UP001307889"/>
    </source>
</evidence>
<organism evidence="2 3">
    <name type="scientific">Nesidiocoris tenuis</name>
    <dbReference type="NCBI Taxonomy" id="355587"/>
    <lineage>
        <taxon>Eukaryota</taxon>
        <taxon>Metazoa</taxon>
        <taxon>Ecdysozoa</taxon>
        <taxon>Arthropoda</taxon>
        <taxon>Hexapoda</taxon>
        <taxon>Insecta</taxon>
        <taxon>Pterygota</taxon>
        <taxon>Neoptera</taxon>
        <taxon>Paraneoptera</taxon>
        <taxon>Hemiptera</taxon>
        <taxon>Heteroptera</taxon>
        <taxon>Panheteroptera</taxon>
        <taxon>Cimicomorpha</taxon>
        <taxon>Miridae</taxon>
        <taxon>Dicyphina</taxon>
        <taxon>Nesidiocoris</taxon>
    </lineage>
</organism>
<protein>
    <submittedName>
        <fullName evidence="2">Uncharacterized protein</fullName>
    </submittedName>
</protein>
<accession>A0ABN7AEZ9</accession>
<sequence length="135" mass="15621">MLMLYCCNNEVGRKLAGSSEQLLISSVDNGEVSEWESKAKKEKESDCQDRSEMESERERYPRKMKAMQEESGEEQEEIVRWESEDGRIAACGFFSWITSWINHHTDRLFSNHLPKGDTPTRMIIMISIINGKDVV</sequence>